<evidence type="ECO:0000259" key="13">
    <source>
        <dbReference type="Pfam" id="PF07715"/>
    </source>
</evidence>
<dbReference type="PANTHER" id="PTHR30069">
    <property type="entry name" value="TONB-DEPENDENT OUTER MEMBRANE RECEPTOR"/>
    <property type="match status" value="1"/>
</dbReference>
<feature type="domain" description="TonB-dependent receptor plug" evidence="13">
    <location>
        <begin position="89"/>
        <end position="187"/>
    </location>
</feature>
<name>A0A379LJ25_9GAMM</name>
<evidence type="ECO:0000256" key="5">
    <source>
        <dbReference type="ARBA" id="ARBA00023077"/>
    </source>
</evidence>
<feature type="chain" id="PRO_5016706852" evidence="11">
    <location>
        <begin position="27"/>
        <end position="869"/>
    </location>
</feature>
<dbReference type="Gene3D" id="2.170.130.10">
    <property type="entry name" value="TonB-dependent receptor, plug domain"/>
    <property type="match status" value="1"/>
</dbReference>
<dbReference type="Gene3D" id="2.40.170.20">
    <property type="entry name" value="TonB-dependent receptor, beta-barrel domain"/>
    <property type="match status" value="1"/>
</dbReference>
<dbReference type="InterPro" id="IPR037066">
    <property type="entry name" value="Plug_dom_sf"/>
</dbReference>
<dbReference type="InterPro" id="IPR039426">
    <property type="entry name" value="TonB-dep_rcpt-like"/>
</dbReference>
<evidence type="ECO:0000313" key="15">
    <source>
        <dbReference type="Proteomes" id="UP000254123"/>
    </source>
</evidence>
<keyword evidence="15" id="KW-1185">Reference proteome</keyword>
<proteinExistence type="inferred from homology"/>
<feature type="compositionally biased region" description="Polar residues" evidence="10">
    <location>
        <begin position="43"/>
        <end position="59"/>
    </location>
</feature>
<evidence type="ECO:0000313" key="14">
    <source>
        <dbReference type="EMBL" id="SUD90543.1"/>
    </source>
</evidence>
<reference evidence="14 15" key="1">
    <citation type="submission" date="2018-06" db="EMBL/GenBank/DDBJ databases">
        <authorList>
            <consortium name="Pathogen Informatics"/>
            <person name="Doyle S."/>
        </authorList>
    </citation>
    <scope>NUCLEOTIDE SEQUENCE [LARGE SCALE GENOMIC DNA]</scope>
    <source>
        <strain evidence="14 15">NCTC10526</strain>
    </source>
</reference>
<keyword evidence="7 8" id="KW-0998">Cell outer membrane</keyword>
<dbReference type="AlphaFoldDB" id="A0A379LJ25"/>
<dbReference type="EMBL" id="UGVC01000001">
    <property type="protein sequence ID" value="SUD90543.1"/>
    <property type="molecule type" value="Genomic_DNA"/>
</dbReference>
<dbReference type="InterPro" id="IPR036942">
    <property type="entry name" value="Beta-barrel_TonB_sf"/>
</dbReference>
<evidence type="ECO:0000256" key="10">
    <source>
        <dbReference type="SAM" id="MobiDB-lite"/>
    </source>
</evidence>
<accession>A0A379LJ25</accession>
<feature type="region of interest" description="Disordered" evidence="10">
    <location>
        <begin position="29"/>
        <end position="60"/>
    </location>
</feature>
<keyword evidence="4 8" id="KW-0812">Transmembrane</keyword>
<evidence type="ECO:0000256" key="6">
    <source>
        <dbReference type="ARBA" id="ARBA00023136"/>
    </source>
</evidence>
<keyword evidence="6 8" id="KW-0472">Membrane</keyword>
<feature type="region of interest" description="Disordered" evidence="10">
    <location>
        <begin position="343"/>
        <end position="370"/>
    </location>
</feature>
<evidence type="ECO:0000256" key="9">
    <source>
        <dbReference type="RuleBase" id="RU003357"/>
    </source>
</evidence>
<sequence>MKIKPLSYAVSAIMLSYLSHTPMAQAAVSSKTVTDTQDQKQTPSQQASETDSTPDSASNPIAIFDTITVPPSSTHVPSSLAFDNAQKASDVVIDNEKLRHRSATLGNALADELGVHSNPFGGGSSAPVVRGQEGVRVKILQNGMDAIDMSTLSPDHVVGVDTLLADKVELIRGASTLLYSNASPAGVINVVDGRIPTEVPEGYTGEATLRFNENNDERVATAGITFGLTDNVALRVEGLTRKANEYEVPEINLGDKLNYLPDSQNKSNVGTIGLSYVGERGHIGVAYSEREDKYGLVGHNHKLDGCYGHVVYPQKNYKNKPYLAAYPHLMGDEDLAESFHFHCDSDHNEDEPHSHDNPYGHDHDHTQGGPWVDMNSKSYYLQGELLEPIPAIEKVRLNVAYHDYHHEEHDHGKTIPDPAKGERFVKAQPSYFDNQGYNAKLEAYHTPTEHLQGVWGIQSQSHKSSALIPSKEEHPQNRRPLVENKHRQFSVFGVEQYKLNDWLFEAGLRYEHSKIPVTYNLDEIEAQNKILGQLLKPEQPDLTPYQESAFSYALGAIWDMTPEYRLDMSYSHNERLPTPMELYYHGKNLATNSFLYGNKDLDKEESDNFELGIQFTGDKWRYKASAYSNHFDNYVHAENLHKDGNLYMRRMTQSKAKIQGLEAEVGYEYLPGHSATLFGDYVRGKLYGFAPVYGNEIKSQNEVIKYMPPEECGASPGDDVYEEWCGYPDYEVIGIDKVERPERNAPRMSPLRLGLRLNNEYNDNWSTSLDFTRVFAQNKTSTATVVNIPRDESRLKVTEVPEDSTSGYSLLNVGVDYKNTWDNAKHPVDYTLSLRANNLLDEYIYVHNSFLPYVPQMGRNFMLSLNVEF</sequence>
<dbReference type="Pfam" id="PF00593">
    <property type="entry name" value="TonB_dep_Rec_b-barrel"/>
    <property type="match status" value="1"/>
</dbReference>
<dbReference type="InterPro" id="IPR012910">
    <property type="entry name" value="Plug_dom"/>
</dbReference>
<evidence type="ECO:0000256" key="1">
    <source>
        <dbReference type="ARBA" id="ARBA00004571"/>
    </source>
</evidence>
<feature type="signal peptide" evidence="11">
    <location>
        <begin position="1"/>
        <end position="26"/>
    </location>
</feature>
<dbReference type="Pfam" id="PF07715">
    <property type="entry name" value="Plug"/>
    <property type="match status" value="1"/>
</dbReference>
<evidence type="ECO:0000256" key="8">
    <source>
        <dbReference type="PROSITE-ProRule" id="PRU01360"/>
    </source>
</evidence>
<keyword evidence="2 8" id="KW-0813">Transport</keyword>
<comment type="similarity">
    <text evidence="8 9">Belongs to the TonB-dependent receptor family.</text>
</comment>
<dbReference type="Proteomes" id="UP000254123">
    <property type="component" value="Unassembled WGS sequence"/>
</dbReference>
<keyword evidence="11" id="KW-0732">Signal</keyword>
<keyword evidence="5 9" id="KW-0798">TonB box</keyword>
<keyword evidence="14" id="KW-0675">Receptor</keyword>
<dbReference type="GO" id="GO:0009279">
    <property type="term" value="C:cell outer membrane"/>
    <property type="evidence" value="ECO:0007669"/>
    <property type="project" value="UniProtKB-SubCell"/>
</dbReference>
<protein>
    <submittedName>
        <fullName evidence="14">Probable TonB-dependent receptor NMB0964</fullName>
    </submittedName>
</protein>
<feature type="compositionally biased region" description="Basic and acidic residues" evidence="10">
    <location>
        <begin position="343"/>
        <end position="366"/>
    </location>
</feature>
<dbReference type="SUPFAM" id="SSF56935">
    <property type="entry name" value="Porins"/>
    <property type="match status" value="1"/>
</dbReference>
<evidence type="ECO:0000256" key="4">
    <source>
        <dbReference type="ARBA" id="ARBA00022692"/>
    </source>
</evidence>
<dbReference type="InterPro" id="IPR000531">
    <property type="entry name" value="Beta-barrel_TonB"/>
</dbReference>
<evidence type="ECO:0000256" key="2">
    <source>
        <dbReference type="ARBA" id="ARBA00022448"/>
    </source>
</evidence>
<evidence type="ECO:0000256" key="11">
    <source>
        <dbReference type="SAM" id="SignalP"/>
    </source>
</evidence>
<keyword evidence="3 8" id="KW-1134">Transmembrane beta strand</keyword>
<evidence type="ECO:0000259" key="12">
    <source>
        <dbReference type="Pfam" id="PF00593"/>
    </source>
</evidence>
<gene>
    <name evidence="14" type="ORF">NCTC10526_00874</name>
</gene>
<dbReference type="GO" id="GO:0044718">
    <property type="term" value="P:siderophore transmembrane transport"/>
    <property type="evidence" value="ECO:0007669"/>
    <property type="project" value="TreeGrafter"/>
</dbReference>
<dbReference type="GO" id="GO:0015344">
    <property type="term" value="F:siderophore uptake transmembrane transporter activity"/>
    <property type="evidence" value="ECO:0007669"/>
    <property type="project" value="TreeGrafter"/>
</dbReference>
<feature type="compositionally biased region" description="Low complexity" evidence="10">
    <location>
        <begin position="31"/>
        <end position="42"/>
    </location>
</feature>
<organism evidence="14 15">
    <name type="scientific">Psychrobacter phenylpyruvicus</name>
    <dbReference type="NCBI Taxonomy" id="29432"/>
    <lineage>
        <taxon>Bacteria</taxon>
        <taxon>Pseudomonadati</taxon>
        <taxon>Pseudomonadota</taxon>
        <taxon>Gammaproteobacteria</taxon>
        <taxon>Moraxellales</taxon>
        <taxon>Moraxellaceae</taxon>
        <taxon>Psychrobacter</taxon>
    </lineage>
</organism>
<dbReference type="STRING" id="1123034.GCA_000685805_01237"/>
<evidence type="ECO:0000256" key="3">
    <source>
        <dbReference type="ARBA" id="ARBA00022452"/>
    </source>
</evidence>
<dbReference type="PANTHER" id="PTHR30069:SF40">
    <property type="entry name" value="TONB-DEPENDENT RECEPTOR NMB0964-RELATED"/>
    <property type="match status" value="1"/>
</dbReference>
<dbReference type="PROSITE" id="PS52016">
    <property type="entry name" value="TONB_DEPENDENT_REC_3"/>
    <property type="match status" value="1"/>
</dbReference>
<dbReference type="RefSeq" id="WP_028858792.1">
    <property type="nucleotide sequence ID" value="NZ_CAJHAQ010000001.1"/>
</dbReference>
<evidence type="ECO:0000256" key="7">
    <source>
        <dbReference type="ARBA" id="ARBA00023237"/>
    </source>
</evidence>
<feature type="domain" description="TonB-dependent receptor-like beta-barrel" evidence="12">
    <location>
        <begin position="354"/>
        <end position="839"/>
    </location>
</feature>
<comment type="subcellular location">
    <subcellularLocation>
        <location evidence="1 8">Cell outer membrane</location>
        <topology evidence="1 8">Multi-pass membrane protein</topology>
    </subcellularLocation>
</comment>